<evidence type="ECO:0000256" key="2">
    <source>
        <dbReference type="ARBA" id="ARBA00022840"/>
    </source>
</evidence>
<dbReference type="SUPFAM" id="SSF46894">
    <property type="entry name" value="C-terminal effector domain of the bipartite response regulators"/>
    <property type="match status" value="1"/>
</dbReference>
<dbReference type="AlphaFoldDB" id="A0A285VI99"/>
<dbReference type="GO" id="GO:0004016">
    <property type="term" value="F:adenylate cyclase activity"/>
    <property type="evidence" value="ECO:0007669"/>
    <property type="project" value="TreeGrafter"/>
</dbReference>
<feature type="compositionally biased region" description="Basic and acidic residues" evidence="3">
    <location>
        <begin position="986"/>
        <end position="995"/>
    </location>
</feature>
<dbReference type="GO" id="GO:0005524">
    <property type="term" value="F:ATP binding"/>
    <property type="evidence" value="ECO:0007669"/>
    <property type="project" value="UniProtKB-KW"/>
</dbReference>
<feature type="region of interest" description="Disordered" evidence="3">
    <location>
        <begin position="900"/>
        <end position="919"/>
    </location>
</feature>
<dbReference type="PRINTS" id="PR00038">
    <property type="entry name" value="HTHLUXR"/>
</dbReference>
<gene>
    <name evidence="5" type="ORF">SAMN05421879_102128</name>
</gene>
<dbReference type="Gene3D" id="1.25.40.10">
    <property type="entry name" value="Tetratricopeptide repeat domain"/>
    <property type="match status" value="1"/>
</dbReference>
<feature type="region of interest" description="Disordered" evidence="3">
    <location>
        <begin position="965"/>
        <end position="995"/>
    </location>
</feature>
<dbReference type="PANTHER" id="PTHR16305">
    <property type="entry name" value="TESTICULAR SOLUBLE ADENYLYL CYCLASE"/>
    <property type="match status" value="1"/>
</dbReference>
<dbReference type="InterPro" id="IPR041664">
    <property type="entry name" value="AAA_16"/>
</dbReference>
<dbReference type="PROSITE" id="PS50043">
    <property type="entry name" value="HTH_LUXR_2"/>
    <property type="match status" value="1"/>
</dbReference>
<dbReference type="RefSeq" id="WP_097187181.1">
    <property type="nucleotide sequence ID" value="NZ_OBQK01000002.1"/>
</dbReference>
<dbReference type="GO" id="GO:0003677">
    <property type="term" value="F:DNA binding"/>
    <property type="evidence" value="ECO:0007669"/>
    <property type="project" value="InterPro"/>
</dbReference>
<dbReference type="Gene3D" id="1.10.10.10">
    <property type="entry name" value="Winged helix-like DNA-binding domain superfamily/Winged helix DNA-binding domain"/>
    <property type="match status" value="1"/>
</dbReference>
<keyword evidence="2" id="KW-0067">ATP-binding</keyword>
<dbReference type="PANTHER" id="PTHR16305:SF35">
    <property type="entry name" value="TRANSCRIPTIONAL ACTIVATOR DOMAIN"/>
    <property type="match status" value="1"/>
</dbReference>
<dbReference type="InterPro" id="IPR011990">
    <property type="entry name" value="TPR-like_helical_dom_sf"/>
</dbReference>
<evidence type="ECO:0000256" key="1">
    <source>
        <dbReference type="ARBA" id="ARBA00022741"/>
    </source>
</evidence>
<protein>
    <submittedName>
        <fullName evidence="5">Regulatory protein, luxR family</fullName>
    </submittedName>
</protein>
<dbReference type="Pfam" id="PF13191">
    <property type="entry name" value="AAA_16"/>
    <property type="match status" value="1"/>
</dbReference>
<reference evidence="6" key="1">
    <citation type="submission" date="2017-08" db="EMBL/GenBank/DDBJ databases">
        <authorList>
            <person name="Varghese N."/>
            <person name="Submissions S."/>
        </authorList>
    </citation>
    <scope>NUCLEOTIDE SEQUENCE [LARGE SCALE GENOMIC DNA]</scope>
    <source>
        <strain evidence="6">USBA17B2</strain>
    </source>
</reference>
<evidence type="ECO:0000259" key="4">
    <source>
        <dbReference type="PROSITE" id="PS50043"/>
    </source>
</evidence>
<dbReference type="Gene3D" id="3.40.50.300">
    <property type="entry name" value="P-loop containing nucleotide triphosphate hydrolases"/>
    <property type="match status" value="1"/>
</dbReference>
<dbReference type="SUPFAM" id="SSF52540">
    <property type="entry name" value="P-loop containing nucleoside triphosphate hydrolases"/>
    <property type="match status" value="1"/>
</dbReference>
<evidence type="ECO:0000256" key="3">
    <source>
        <dbReference type="SAM" id="MobiDB-lite"/>
    </source>
</evidence>
<dbReference type="GO" id="GO:0005737">
    <property type="term" value="C:cytoplasm"/>
    <property type="evidence" value="ECO:0007669"/>
    <property type="project" value="TreeGrafter"/>
</dbReference>
<sequence length="995" mass="106242">MLPSATAPVMVGRERELDALRRAHRETLDGTPRGAVVAGEAGIGKTRLLRELTAGLGPEVVVARGQCVARGVLAAPLSPVREVLRDLLAHFGAPTLLEAAGQMAGLVPALLPQLAEGDPPELRPEQLYDLLTLLLQELSFRSPLVLLVEDVHWADPPTLDLLREFLHVLRRGRILVVVTCRDDDLVAHEPLGPFLAEAGRARAVRMIELERLDPAQVAEQARSIGSAPAGEPELAQLARRSDGIPFLVEELLSLDGGPALPRTLRELLLARYARLGPVAQEAVRLLAVGGVRVEHDLLALVHDGRPAELESALREAVTARVVVTDDTSYTFRHALTQEAVYADVFPGERVRLHSRYAAVLAQRPARPGRAAEVAHHRVAAGEGAEALGALVEASREAYAGGAPLSAGQLGERALALWPQVRDAREQAGCTRAQLYREVAKAYDSAGDERALGVLEDALATVTAADPAGRALLLHEAMVVRYSHGRSGGVQLCQEALELLPDPQDDYGRFVRARARCGLGIALSFLLDPEGPGLLEEAVGEVRELLDRSEDPQVSELARWELVRALTNLATVRTGRRDVEETLAALAEARALAAPDPDSLLRVDERVLALLLDAGRFARARDVATDAWERAQACGTHRSWGAEMLLFRALATLALGDLGEARKDLDHVLTLRPVGIDRAMVAGAQIQLALSEGDLAGAQARYAASRDLVQEAREGDPGDDIILAFPLGWLRLAGDDLLAAWQEVETLWRHPALPTGLGERAVALGAAVLAAMRRRGVAPVGVPLGEAEDKLRRTLEVEDGAAWAVAQDWRTLVDAELSGPDGTGTDVGAWQVAVAATGHTRVPAYQHAYSLVRLGEVQLAADDRAGAAESLSRARQEAERCGFVGLLREADGLARRGRLSLTGDPEGAAREGGHGAASGLRLTSRERQVLELVAAGLTNRQIGQRLFISDKTASVHVSAILRKLGASTRSEAAGRASEVLPPQPPRGDAREGGGSP</sequence>
<accession>A0A285VI99</accession>
<dbReference type="EMBL" id="OBQK01000002">
    <property type="protein sequence ID" value="SOC53770.1"/>
    <property type="molecule type" value="Genomic_DNA"/>
</dbReference>
<dbReference type="CDD" id="cd06170">
    <property type="entry name" value="LuxR_C_like"/>
    <property type="match status" value="1"/>
</dbReference>
<dbReference type="Proteomes" id="UP000219688">
    <property type="component" value="Unassembled WGS sequence"/>
</dbReference>
<dbReference type="SMART" id="SM00421">
    <property type="entry name" value="HTH_LUXR"/>
    <property type="match status" value="1"/>
</dbReference>
<dbReference type="InterPro" id="IPR036388">
    <property type="entry name" value="WH-like_DNA-bd_sf"/>
</dbReference>
<feature type="domain" description="HTH luxR-type" evidence="4">
    <location>
        <begin position="914"/>
        <end position="979"/>
    </location>
</feature>
<dbReference type="GO" id="GO:0006355">
    <property type="term" value="P:regulation of DNA-templated transcription"/>
    <property type="evidence" value="ECO:0007669"/>
    <property type="project" value="InterPro"/>
</dbReference>
<evidence type="ECO:0000313" key="5">
    <source>
        <dbReference type="EMBL" id="SOC53770.1"/>
    </source>
</evidence>
<organism evidence="5 6">
    <name type="scientific">Ornithinimicrobium cerasi</name>
    <dbReference type="NCBI Taxonomy" id="2248773"/>
    <lineage>
        <taxon>Bacteria</taxon>
        <taxon>Bacillati</taxon>
        <taxon>Actinomycetota</taxon>
        <taxon>Actinomycetes</taxon>
        <taxon>Micrococcales</taxon>
        <taxon>Ornithinimicrobiaceae</taxon>
        <taxon>Ornithinimicrobium</taxon>
    </lineage>
</organism>
<keyword evidence="1" id="KW-0547">Nucleotide-binding</keyword>
<keyword evidence="6" id="KW-1185">Reference proteome</keyword>
<proteinExistence type="predicted"/>
<name>A0A285VI99_9MICO</name>
<dbReference type="InterPro" id="IPR000792">
    <property type="entry name" value="Tscrpt_reg_LuxR_C"/>
</dbReference>
<dbReference type="SUPFAM" id="SSF48452">
    <property type="entry name" value="TPR-like"/>
    <property type="match status" value="1"/>
</dbReference>
<evidence type="ECO:0000313" key="6">
    <source>
        <dbReference type="Proteomes" id="UP000219688"/>
    </source>
</evidence>
<dbReference type="Pfam" id="PF00196">
    <property type="entry name" value="GerE"/>
    <property type="match status" value="1"/>
</dbReference>
<dbReference type="InterPro" id="IPR027417">
    <property type="entry name" value="P-loop_NTPase"/>
</dbReference>
<dbReference type="InterPro" id="IPR016032">
    <property type="entry name" value="Sig_transdc_resp-reg_C-effctor"/>
</dbReference>